<dbReference type="GO" id="GO:0016765">
    <property type="term" value="F:transferase activity, transferring alkyl or aryl (other than methyl) groups"/>
    <property type="evidence" value="ECO:0007669"/>
    <property type="project" value="InterPro"/>
</dbReference>
<feature type="transmembrane region" description="Helical" evidence="5">
    <location>
        <begin position="231"/>
        <end position="251"/>
    </location>
</feature>
<gene>
    <name evidence="6" type="ORF">EDD18DRAFT_1319019</name>
</gene>
<dbReference type="PANTHER" id="PTHR42723:SF1">
    <property type="entry name" value="CHLOROPHYLL SYNTHASE, CHLOROPLASTIC"/>
    <property type="match status" value="1"/>
</dbReference>
<dbReference type="EMBL" id="JAUEPU010000010">
    <property type="protein sequence ID" value="KAK0499085.1"/>
    <property type="molecule type" value="Genomic_DNA"/>
</dbReference>
<protein>
    <submittedName>
        <fullName evidence="6">UbiA prenyltransferase family</fullName>
    </submittedName>
</protein>
<evidence type="ECO:0000256" key="3">
    <source>
        <dbReference type="ARBA" id="ARBA00022989"/>
    </source>
</evidence>
<dbReference type="PANTHER" id="PTHR42723">
    <property type="entry name" value="CHLOROPHYLL SYNTHASE"/>
    <property type="match status" value="1"/>
</dbReference>
<comment type="subcellular location">
    <subcellularLocation>
        <location evidence="1">Membrane</location>
        <topology evidence="1">Multi-pass membrane protein</topology>
    </subcellularLocation>
</comment>
<reference evidence="6" key="1">
    <citation type="submission" date="2023-06" db="EMBL/GenBank/DDBJ databases">
        <authorList>
            <consortium name="Lawrence Berkeley National Laboratory"/>
            <person name="Ahrendt S."/>
            <person name="Sahu N."/>
            <person name="Indic B."/>
            <person name="Wong-Bajracharya J."/>
            <person name="Merenyi Z."/>
            <person name="Ke H.-M."/>
            <person name="Monk M."/>
            <person name="Kocsube S."/>
            <person name="Drula E."/>
            <person name="Lipzen A."/>
            <person name="Balint B."/>
            <person name="Henrissat B."/>
            <person name="Andreopoulos B."/>
            <person name="Martin F.M."/>
            <person name="Harder C.B."/>
            <person name="Rigling D."/>
            <person name="Ford K.L."/>
            <person name="Foster G.D."/>
            <person name="Pangilinan J."/>
            <person name="Papanicolaou A."/>
            <person name="Barry K."/>
            <person name="LaButti K."/>
            <person name="Viragh M."/>
            <person name="Koriabine M."/>
            <person name="Yan M."/>
            <person name="Riley R."/>
            <person name="Champramary S."/>
            <person name="Plett K.L."/>
            <person name="Tsai I.J."/>
            <person name="Slot J."/>
            <person name="Sipos G."/>
            <person name="Plett J."/>
            <person name="Nagy L.G."/>
            <person name="Grigoriev I.V."/>
        </authorList>
    </citation>
    <scope>NUCLEOTIDE SEQUENCE</scope>
    <source>
        <strain evidence="6">HWK02</strain>
    </source>
</reference>
<dbReference type="InterPro" id="IPR050475">
    <property type="entry name" value="Prenyltransferase_related"/>
</dbReference>
<dbReference type="Proteomes" id="UP001175228">
    <property type="component" value="Unassembled WGS sequence"/>
</dbReference>
<dbReference type="GO" id="GO:0016020">
    <property type="term" value="C:membrane"/>
    <property type="evidence" value="ECO:0007669"/>
    <property type="project" value="UniProtKB-SubCell"/>
</dbReference>
<name>A0AA39QBJ2_9AGAR</name>
<comment type="caution">
    <text evidence="6">The sequence shown here is derived from an EMBL/GenBank/DDBJ whole genome shotgun (WGS) entry which is preliminary data.</text>
</comment>
<evidence type="ECO:0000313" key="7">
    <source>
        <dbReference type="Proteomes" id="UP001175228"/>
    </source>
</evidence>
<organism evidence="6 7">
    <name type="scientific">Armillaria luteobubalina</name>
    <dbReference type="NCBI Taxonomy" id="153913"/>
    <lineage>
        <taxon>Eukaryota</taxon>
        <taxon>Fungi</taxon>
        <taxon>Dikarya</taxon>
        <taxon>Basidiomycota</taxon>
        <taxon>Agaricomycotina</taxon>
        <taxon>Agaricomycetes</taxon>
        <taxon>Agaricomycetidae</taxon>
        <taxon>Agaricales</taxon>
        <taxon>Marasmiineae</taxon>
        <taxon>Physalacriaceae</taxon>
        <taxon>Armillaria</taxon>
    </lineage>
</organism>
<keyword evidence="3 5" id="KW-1133">Transmembrane helix</keyword>
<dbReference type="Pfam" id="PF01040">
    <property type="entry name" value="UbiA"/>
    <property type="match status" value="1"/>
</dbReference>
<dbReference type="AlphaFoldDB" id="A0AA39QBJ2"/>
<dbReference type="Gene3D" id="1.10.357.140">
    <property type="entry name" value="UbiA prenyltransferase"/>
    <property type="match status" value="1"/>
</dbReference>
<feature type="transmembrane region" description="Helical" evidence="5">
    <location>
        <begin position="26"/>
        <end position="55"/>
    </location>
</feature>
<evidence type="ECO:0000256" key="2">
    <source>
        <dbReference type="ARBA" id="ARBA00022692"/>
    </source>
</evidence>
<evidence type="ECO:0000256" key="1">
    <source>
        <dbReference type="ARBA" id="ARBA00004141"/>
    </source>
</evidence>
<sequence length="287" mass="32310">MFAALAYIAHHLETLYLFTRSDYKTIFFPVLIFCLAVSDGFSLNSFLWTIVWLWFQLLQANVSNQTYSGLEDKMNKPWRPLPSGRVTPAQARVFRWCLTVFCLGLSSVRGRVVLFSSAGLTLVEILHDDIGLSGNLILKNLCNVGGYTTFELGASACFSSAGILDRTSITALLCSGVIIFTTISAQDFADVEGDKLSGRRTFPIVAPEGSRYYILMTILFWSVSLIKVWNLGPACGSLFFTLGAYVGFRFFRFRDKQSDSSNYIWYNIWLVAAHTLPCNTRTHFLIW</sequence>
<keyword evidence="4 5" id="KW-0472">Membrane</keyword>
<evidence type="ECO:0000256" key="5">
    <source>
        <dbReference type="SAM" id="Phobius"/>
    </source>
</evidence>
<keyword evidence="2 5" id="KW-0812">Transmembrane</keyword>
<dbReference type="InterPro" id="IPR000537">
    <property type="entry name" value="UbiA_prenyltransferase"/>
</dbReference>
<proteinExistence type="predicted"/>
<keyword evidence="7" id="KW-1185">Reference proteome</keyword>
<evidence type="ECO:0000313" key="6">
    <source>
        <dbReference type="EMBL" id="KAK0499085.1"/>
    </source>
</evidence>
<dbReference type="InterPro" id="IPR044878">
    <property type="entry name" value="UbiA_sf"/>
</dbReference>
<dbReference type="CDD" id="cd13965">
    <property type="entry name" value="PT_UbiA_3"/>
    <property type="match status" value="1"/>
</dbReference>
<accession>A0AA39QBJ2</accession>
<evidence type="ECO:0000256" key="4">
    <source>
        <dbReference type="ARBA" id="ARBA00023136"/>
    </source>
</evidence>